<dbReference type="Proteomes" id="UP000251002">
    <property type="component" value="Unassembled WGS sequence"/>
</dbReference>
<accession>A0A365L7L2</accession>
<protein>
    <submittedName>
        <fullName evidence="1">Uncharacterized protein</fullName>
    </submittedName>
</protein>
<organism evidence="1 2">
    <name type="scientific">Planococcus halotolerans</name>
    <dbReference type="NCBI Taxonomy" id="2233542"/>
    <lineage>
        <taxon>Bacteria</taxon>
        <taxon>Bacillati</taxon>
        <taxon>Bacillota</taxon>
        <taxon>Bacilli</taxon>
        <taxon>Bacillales</taxon>
        <taxon>Caryophanaceae</taxon>
        <taxon>Planococcus</taxon>
    </lineage>
</organism>
<dbReference type="AlphaFoldDB" id="A0A365L7L2"/>
<comment type="caution">
    <text evidence="1">The sequence shown here is derived from an EMBL/GenBank/DDBJ whole genome shotgun (WGS) entry which is preliminary data.</text>
</comment>
<evidence type="ECO:0000313" key="1">
    <source>
        <dbReference type="EMBL" id="RAZ81375.1"/>
    </source>
</evidence>
<evidence type="ECO:0000313" key="2">
    <source>
        <dbReference type="Proteomes" id="UP000251002"/>
    </source>
</evidence>
<dbReference type="EMBL" id="QLZR01000001">
    <property type="protein sequence ID" value="RAZ81375.1"/>
    <property type="molecule type" value="Genomic_DNA"/>
</dbReference>
<proteinExistence type="predicted"/>
<gene>
    <name evidence="1" type="ORF">DP120_03590</name>
</gene>
<sequence length="99" mass="11198">MHSSDDGREHALEDILNKAELDSSREIRDKIMETNLYSVYVLSSAKSEKAPHEAVLIEHPPASEPKAFLLPVKITALTTKMERNQKIMEAVQEHFAKPD</sequence>
<reference evidence="1 2" key="1">
    <citation type="submission" date="2018-06" db="EMBL/GenBank/DDBJ databases">
        <title>The draft genome sequences of strains SCU63 and S1.</title>
        <authorList>
            <person name="Gan L."/>
        </authorList>
    </citation>
    <scope>NUCLEOTIDE SEQUENCE [LARGE SCALE GENOMIC DNA]</scope>
    <source>
        <strain evidence="1 2">SCU63</strain>
    </source>
</reference>
<keyword evidence="2" id="KW-1185">Reference proteome</keyword>
<name>A0A365L7L2_9BACL</name>